<dbReference type="InterPro" id="IPR050564">
    <property type="entry name" value="F420-G6PD/mer"/>
</dbReference>
<dbReference type="RefSeq" id="WP_378067908.1">
    <property type="nucleotide sequence ID" value="NZ_JBHSBL010000017.1"/>
</dbReference>
<evidence type="ECO:0000256" key="1">
    <source>
        <dbReference type="ARBA" id="ARBA00023002"/>
    </source>
</evidence>
<name>A0ABV8IYZ5_9ACTN</name>
<feature type="domain" description="Luciferase-like" evidence="2">
    <location>
        <begin position="49"/>
        <end position="284"/>
    </location>
</feature>
<evidence type="ECO:0000313" key="3">
    <source>
        <dbReference type="EMBL" id="MFC4066945.1"/>
    </source>
</evidence>
<organism evidence="3 4">
    <name type="scientific">Actinoplanes subglobosus</name>
    <dbReference type="NCBI Taxonomy" id="1547892"/>
    <lineage>
        <taxon>Bacteria</taxon>
        <taxon>Bacillati</taxon>
        <taxon>Actinomycetota</taxon>
        <taxon>Actinomycetes</taxon>
        <taxon>Micromonosporales</taxon>
        <taxon>Micromonosporaceae</taxon>
        <taxon>Actinoplanes</taxon>
    </lineage>
</organism>
<comment type="caution">
    <text evidence="3">The sequence shown here is derived from an EMBL/GenBank/DDBJ whole genome shotgun (WGS) entry which is preliminary data.</text>
</comment>
<dbReference type="PANTHER" id="PTHR43244:SF1">
    <property type="entry name" value="5,10-METHYLENETETRAHYDROMETHANOPTERIN REDUCTASE"/>
    <property type="match status" value="1"/>
</dbReference>
<evidence type="ECO:0000259" key="2">
    <source>
        <dbReference type="Pfam" id="PF00296"/>
    </source>
</evidence>
<dbReference type="InterPro" id="IPR011251">
    <property type="entry name" value="Luciferase-like_dom"/>
</dbReference>
<evidence type="ECO:0000313" key="4">
    <source>
        <dbReference type="Proteomes" id="UP001595867"/>
    </source>
</evidence>
<dbReference type="Pfam" id="PF00296">
    <property type="entry name" value="Bac_luciferase"/>
    <property type="match status" value="1"/>
</dbReference>
<dbReference type="InterPro" id="IPR036661">
    <property type="entry name" value="Luciferase-like_sf"/>
</dbReference>
<keyword evidence="1" id="KW-0560">Oxidoreductase</keyword>
<protein>
    <submittedName>
        <fullName evidence="3">LLM class flavin-dependent oxidoreductase</fullName>
    </submittedName>
</protein>
<dbReference type="PANTHER" id="PTHR43244">
    <property type="match status" value="1"/>
</dbReference>
<dbReference type="EMBL" id="JBHSBL010000017">
    <property type="protein sequence ID" value="MFC4066945.1"/>
    <property type="molecule type" value="Genomic_DNA"/>
</dbReference>
<keyword evidence="4" id="KW-1185">Reference proteome</keyword>
<sequence length="315" mass="33193">MTAYSVLVPFTPTRPEQILPFAATVCHSRADRLWQGQSLLVETHQGFVYAAGAGFRVPAGLGVTLTPLRHPYEAALQARSLALTTGQSVVAGYGPGARPFQAGLLGEPYRSPLAATRDYLTAVRALLDGETAGHQGGESALAPFPAPRVDVGVGVLRPRMAALAGEVADVAITWLTPAGYLRDTVLPAMSRGAATAGRPRPRLTAMVPLALTGPDRDPARLALASNAAHLRMPHYQDMLRRSGIDVTGAETDAKALVEGRAFLFGDVAEIVQQVHEYRDAGVDEVVLNLTGVAALHGLRAALTETRTVLDALTGN</sequence>
<dbReference type="SUPFAM" id="SSF51679">
    <property type="entry name" value="Bacterial luciferase-like"/>
    <property type="match status" value="1"/>
</dbReference>
<proteinExistence type="predicted"/>
<gene>
    <name evidence="3" type="ORF">ACFO0C_18570</name>
</gene>
<accession>A0ABV8IYZ5</accession>
<reference evidence="4" key="1">
    <citation type="journal article" date="2019" name="Int. J. Syst. Evol. Microbiol.">
        <title>The Global Catalogue of Microorganisms (GCM) 10K type strain sequencing project: providing services to taxonomists for standard genome sequencing and annotation.</title>
        <authorList>
            <consortium name="The Broad Institute Genomics Platform"/>
            <consortium name="The Broad Institute Genome Sequencing Center for Infectious Disease"/>
            <person name="Wu L."/>
            <person name="Ma J."/>
        </authorList>
    </citation>
    <scope>NUCLEOTIDE SEQUENCE [LARGE SCALE GENOMIC DNA]</scope>
    <source>
        <strain evidence="4">TBRC 5832</strain>
    </source>
</reference>
<dbReference type="Proteomes" id="UP001595867">
    <property type="component" value="Unassembled WGS sequence"/>
</dbReference>
<dbReference type="Gene3D" id="3.20.20.30">
    <property type="entry name" value="Luciferase-like domain"/>
    <property type="match status" value="1"/>
</dbReference>